<reference evidence="2 3" key="1">
    <citation type="submission" date="2016-10" db="EMBL/GenBank/DDBJ databases">
        <authorList>
            <person name="de Groot N.N."/>
        </authorList>
    </citation>
    <scope>NUCLEOTIDE SEQUENCE [LARGE SCALE GENOMIC DNA]</scope>
    <source>
        <strain evidence="2 3">Sb05</strain>
    </source>
</reference>
<dbReference type="EMBL" id="FNKE01000001">
    <property type="protein sequence ID" value="SDQ14302.1"/>
    <property type="molecule type" value="Genomic_DNA"/>
</dbReference>
<dbReference type="SUPFAM" id="SSF56752">
    <property type="entry name" value="D-aminoacid aminotransferase-like PLP-dependent enzymes"/>
    <property type="match status" value="1"/>
</dbReference>
<accession>A0A1H0YGM4</accession>
<dbReference type="PANTHER" id="PTHR11236">
    <property type="entry name" value="AMINOBENZOATE/ANTHRANILATE SYNTHASE"/>
    <property type="match status" value="1"/>
</dbReference>
<dbReference type="InterPro" id="IPR005802">
    <property type="entry name" value="ADC_synth_comp_1"/>
</dbReference>
<gene>
    <name evidence="2" type="ORF">SAMN05216392_0644</name>
</gene>
<proteinExistence type="predicted"/>
<dbReference type="SUPFAM" id="SSF56322">
    <property type="entry name" value="ADC synthase"/>
    <property type="match status" value="1"/>
</dbReference>
<name>A0A1H0YGM4_STREI</name>
<sequence>MHKKTVVDFKELGQRLIFENPLIELFAKSVKDVKTILQEVENYQKQGYYVIGYVSYEAAKAFDEKFSVKSTPLSGEYLAYFTVHQEVKKEPFPCQSQKNIQLPKSWQSRTTKGEYEKAIARIKEEIRQGNTYQVNYTLQLSSQLEEDAFALYNHLVIAQEAAYNCYIEHDDFAILSVSPELFFKKEGRRLITRPMKGTITRGYRTKEDLQNKIWLANDSKNRAENMMIVDLLRNDMGRISEIGSVKVTKLCEVEQYSTVWQMTSTIESQLQSDKKLSDIFSALFPCGSITGAPKIATMAIINQLEKQARGVYCGTIGICLPNGDAIFNVGIRTIQKLGNQAIYGAGGGITWGSVCEDEYKEACDKAAVLYRNQPDFDLLTTARVSHKQVVDLDEHIMRLKESARYFAYPFSKEEFLAELSKQLEELDDADYRLRILVKQTGTLQFELAEFRELPENYLKAELVHRSESIDSPFTYFKTTYRPHLQSLSGESIFISNKGYLQETTIGNLILEIDGKWYTPPVDVGILDGICRQKLIKEGRVIEAYLTKDDLKKASHIYVCNSVRGVYEITLNK</sequence>
<dbReference type="Gene3D" id="3.60.120.10">
    <property type="entry name" value="Anthranilate synthase"/>
    <property type="match status" value="1"/>
</dbReference>
<dbReference type="InterPro" id="IPR001544">
    <property type="entry name" value="Aminotrans_IV"/>
</dbReference>
<dbReference type="RefSeq" id="WP_074560290.1">
    <property type="nucleotide sequence ID" value="NZ_FNKE01000001.1"/>
</dbReference>
<evidence type="ECO:0000313" key="2">
    <source>
        <dbReference type="EMBL" id="SDQ14302.1"/>
    </source>
</evidence>
<protein>
    <submittedName>
        <fullName evidence="2">Para-aminobenzoate synthetase / 4-amino-4-deoxychorismate lyase</fullName>
    </submittedName>
</protein>
<dbReference type="InterPro" id="IPR036038">
    <property type="entry name" value="Aminotransferase-like"/>
</dbReference>
<keyword evidence="2" id="KW-0456">Lyase</keyword>
<organism evidence="2 3">
    <name type="scientific">Streptococcus equinus</name>
    <name type="common">Streptococcus bovis</name>
    <dbReference type="NCBI Taxonomy" id="1335"/>
    <lineage>
        <taxon>Bacteria</taxon>
        <taxon>Bacillati</taxon>
        <taxon>Bacillota</taxon>
        <taxon>Bacilli</taxon>
        <taxon>Lactobacillales</taxon>
        <taxon>Streptococcaceae</taxon>
        <taxon>Streptococcus</taxon>
    </lineage>
</organism>
<dbReference type="InterPro" id="IPR015890">
    <property type="entry name" value="Chorismate_C"/>
</dbReference>
<feature type="domain" description="Chorismate-utilising enzyme C-terminal" evidence="1">
    <location>
        <begin position="113"/>
        <end position="365"/>
    </location>
</feature>
<dbReference type="GO" id="GO:0046820">
    <property type="term" value="F:4-amino-4-deoxychorismate synthase activity"/>
    <property type="evidence" value="ECO:0007669"/>
    <property type="project" value="TreeGrafter"/>
</dbReference>
<evidence type="ECO:0000259" key="1">
    <source>
        <dbReference type="Pfam" id="PF00425"/>
    </source>
</evidence>
<dbReference type="OrthoDB" id="9803598at2"/>
<evidence type="ECO:0000313" key="3">
    <source>
        <dbReference type="Proteomes" id="UP000182870"/>
    </source>
</evidence>
<dbReference type="InterPro" id="IPR043131">
    <property type="entry name" value="BCAT-like_N"/>
</dbReference>
<dbReference type="GO" id="GO:0000162">
    <property type="term" value="P:L-tryptophan biosynthetic process"/>
    <property type="evidence" value="ECO:0007669"/>
    <property type="project" value="TreeGrafter"/>
</dbReference>
<dbReference type="InterPro" id="IPR005801">
    <property type="entry name" value="ADC_synthase"/>
</dbReference>
<dbReference type="Pfam" id="PF00425">
    <property type="entry name" value="Chorismate_bind"/>
    <property type="match status" value="1"/>
</dbReference>
<dbReference type="Pfam" id="PF01063">
    <property type="entry name" value="Aminotran_4"/>
    <property type="match status" value="1"/>
</dbReference>
<dbReference type="InterPro" id="IPR043132">
    <property type="entry name" value="BCAT-like_C"/>
</dbReference>
<dbReference type="Proteomes" id="UP000182870">
    <property type="component" value="Unassembled WGS sequence"/>
</dbReference>
<dbReference type="GO" id="GO:0016829">
    <property type="term" value="F:lyase activity"/>
    <property type="evidence" value="ECO:0007669"/>
    <property type="project" value="UniProtKB-KW"/>
</dbReference>
<dbReference type="GO" id="GO:0009396">
    <property type="term" value="P:folic acid-containing compound biosynthetic process"/>
    <property type="evidence" value="ECO:0007669"/>
    <property type="project" value="InterPro"/>
</dbReference>
<dbReference type="AlphaFoldDB" id="A0A1H0YGM4"/>
<dbReference type="PRINTS" id="PR00095">
    <property type="entry name" value="ANTSNTHASEI"/>
</dbReference>
<dbReference type="PANTHER" id="PTHR11236:SF50">
    <property type="entry name" value="AMINODEOXYCHORISMATE SYNTHASE COMPONENT 1"/>
    <property type="match status" value="1"/>
</dbReference>
<dbReference type="Gene3D" id="3.20.10.10">
    <property type="entry name" value="D-amino Acid Aminotransferase, subunit A, domain 2"/>
    <property type="match status" value="1"/>
</dbReference>
<dbReference type="NCBIfam" id="TIGR00553">
    <property type="entry name" value="pabB"/>
    <property type="match status" value="1"/>
</dbReference>
<dbReference type="Gene3D" id="3.30.470.10">
    <property type="match status" value="1"/>
</dbReference>
<dbReference type="InterPro" id="IPR019999">
    <property type="entry name" value="Anth_synth_I-like"/>
</dbReference>